<evidence type="ECO:0000256" key="4">
    <source>
        <dbReference type="ARBA" id="ARBA00022825"/>
    </source>
</evidence>
<dbReference type="InterPro" id="IPR036034">
    <property type="entry name" value="PDZ_sf"/>
</dbReference>
<dbReference type="EMBL" id="CP024848">
    <property type="protein sequence ID" value="AXI08003.1"/>
    <property type="molecule type" value="Genomic_DNA"/>
</dbReference>
<evidence type="ECO:0000313" key="9">
    <source>
        <dbReference type="Proteomes" id="UP000253908"/>
    </source>
</evidence>
<dbReference type="Pfam" id="PF13180">
    <property type="entry name" value="PDZ_2"/>
    <property type="match status" value="1"/>
</dbReference>
<dbReference type="PANTHER" id="PTHR43343">
    <property type="entry name" value="PEPTIDASE S12"/>
    <property type="match status" value="1"/>
</dbReference>
<dbReference type="CDD" id="cd06781">
    <property type="entry name" value="cpPDZ_BsHtra-like"/>
    <property type="match status" value="1"/>
</dbReference>
<dbReference type="GO" id="GO:0006508">
    <property type="term" value="P:proteolysis"/>
    <property type="evidence" value="ECO:0007669"/>
    <property type="project" value="UniProtKB-KW"/>
</dbReference>
<dbReference type="SMART" id="SM00228">
    <property type="entry name" value="PDZ"/>
    <property type="match status" value="1"/>
</dbReference>
<dbReference type="KEGG" id="ocn:CUC15_02960"/>
<dbReference type="GO" id="GO:0004252">
    <property type="term" value="F:serine-type endopeptidase activity"/>
    <property type="evidence" value="ECO:0007669"/>
    <property type="project" value="InterPro"/>
</dbReference>
<dbReference type="PANTHER" id="PTHR43343:SF3">
    <property type="entry name" value="PROTEASE DO-LIKE 8, CHLOROPLASTIC"/>
    <property type="match status" value="1"/>
</dbReference>
<dbReference type="SUPFAM" id="SSF50156">
    <property type="entry name" value="PDZ domain-like"/>
    <property type="match status" value="1"/>
</dbReference>
<proteinExistence type="inferred from homology"/>
<keyword evidence="9" id="KW-1185">Reference proteome</keyword>
<dbReference type="InterPro" id="IPR001940">
    <property type="entry name" value="Peptidase_S1C"/>
</dbReference>
<reference evidence="9" key="1">
    <citation type="submission" date="2017-11" db="EMBL/GenBank/DDBJ databases">
        <authorList>
            <person name="Zhu W."/>
        </authorList>
    </citation>
    <scope>NUCLEOTIDE SEQUENCE [LARGE SCALE GENOMIC DNA]</scope>
    <source>
        <strain evidence="9">160</strain>
    </source>
</reference>
<dbReference type="InterPro" id="IPR051201">
    <property type="entry name" value="Chloro_Bact_Ser_Proteases"/>
</dbReference>
<accession>A0A345PDC3</accession>
<dbReference type="InterPro" id="IPR043504">
    <property type="entry name" value="Peptidase_S1_PA_chymotrypsin"/>
</dbReference>
<dbReference type="SUPFAM" id="SSF50494">
    <property type="entry name" value="Trypsin-like serine proteases"/>
    <property type="match status" value="1"/>
</dbReference>
<evidence type="ECO:0000259" key="7">
    <source>
        <dbReference type="PROSITE" id="PS50106"/>
    </source>
</evidence>
<keyword evidence="4" id="KW-0720">Serine protease</keyword>
<evidence type="ECO:0000256" key="5">
    <source>
        <dbReference type="SAM" id="MobiDB-lite"/>
    </source>
</evidence>
<keyword evidence="6" id="KW-0472">Membrane</keyword>
<feature type="domain" description="PDZ" evidence="7">
    <location>
        <begin position="353"/>
        <end position="428"/>
    </location>
</feature>
<keyword evidence="2 8" id="KW-0645">Protease</keyword>
<sequence length="471" mass="50844">MENNNNKDSQSQRPIEDRYEQERRNTSPVNPEYPDYKQDTWGETTETNQFESNQQWSEEEPSSSFQKEEQRYEEPIQPTTKKKPKVKRSWISALFGGVVGGVISAIIIVLLFTYNIIPNDNGNDSNQAAENDDSPEVIETLASEDANVSTNIEEVSNAVVGVSNMQQQSVWTESEEAGTGSGIIYKKENGKAYIVTNQHVVDGAQQVEVVLNEDERLDAKVLGGDSLTDLAVLEVDGATIDTVASIGSSDDLKVGETVLAIGNPLGIDFANSVTKGIISGLNRSVSVDTNGDSQPDWVTEVLQTDAAINPGNSGGALVNGNGEVIGINSMKIAESAVEGIGFAIPIDSALPIIEQLETNSEVARPQIGIATASLSQVPPQYRYEINLPENIEGGMVIANVQSGSPADEAGLQQFDVITKINGQEVTSILELRKYLYSETSIGDSIDIEYIRDGEVQTATLVLEEAVQQEAA</sequence>
<dbReference type="InterPro" id="IPR009003">
    <property type="entry name" value="Peptidase_S1_PA"/>
</dbReference>
<evidence type="ECO:0000256" key="1">
    <source>
        <dbReference type="ARBA" id="ARBA00010541"/>
    </source>
</evidence>
<dbReference type="OrthoDB" id="9758917at2"/>
<evidence type="ECO:0000256" key="2">
    <source>
        <dbReference type="ARBA" id="ARBA00022670"/>
    </source>
</evidence>
<dbReference type="PRINTS" id="PR00834">
    <property type="entry name" value="PROTEASES2C"/>
</dbReference>
<dbReference type="PROSITE" id="PS50106">
    <property type="entry name" value="PDZ"/>
    <property type="match status" value="1"/>
</dbReference>
<feature type="compositionally biased region" description="Polar residues" evidence="5">
    <location>
        <begin position="1"/>
        <end position="13"/>
    </location>
</feature>
<evidence type="ECO:0000256" key="3">
    <source>
        <dbReference type="ARBA" id="ARBA00022801"/>
    </source>
</evidence>
<comment type="similarity">
    <text evidence="1">Belongs to the peptidase S1C family.</text>
</comment>
<dbReference type="Gene3D" id="2.40.10.10">
    <property type="entry name" value="Trypsin-like serine proteases"/>
    <property type="match status" value="2"/>
</dbReference>
<name>A0A345PDC3_9BACI</name>
<dbReference type="Gene3D" id="2.30.42.10">
    <property type="match status" value="1"/>
</dbReference>
<evidence type="ECO:0000256" key="6">
    <source>
        <dbReference type="SAM" id="Phobius"/>
    </source>
</evidence>
<dbReference type="RefSeq" id="WP_114915296.1">
    <property type="nucleotide sequence ID" value="NZ_CP024848.1"/>
</dbReference>
<feature type="compositionally biased region" description="Polar residues" evidence="5">
    <location>
        <begin position="41"/>
        <end position="56"/>
    </location>
</feature>
<keyword evidence="6" id="KW-1133">Transmembrane helix</keyword>
<dbReference type="Proteomes" id="UP000253908">
    <property type="component" value="Chromosome"/>
</dbReference>
<keyword evidence="6" id="KW-0812">Transmembrane</keyword>
<feature type="compositionally biased region" description="Basic and acidic residues" evidence="5">
    <location>
        <begin position="14"/>
        <end position="25"/>
    </location>
</feature>
<keyword evidence="3" id="KW-0378">Hydrolase</keyword>
<feature type="region of interest" description="Disordered" evidence="5">
    <location>
        <begin position="1"/>
        <end position="83"/>
    </location>
</feature>
<organism evidence="8 9">
    <name type="scientific">Oceanobacillus zhaokaii</name>
    <dbReference type="NCBI Taxonomy" id="2052660"/>
    <lineage>
        <taxon>Bacteria</taxon>
        <taxon>Bacillati</taxon>
        <taxon>Bacillota</taxon>
        <taxon>Bacilli</taxon>
        <taxon>Bacillales</taxon>
        <taxon>Bacillaceae</taxon>
        <taxon>Oceanobacillus</taxon>
    </lineage>
</organism>
<evidence type="ECO:0000313" key="8">
    <source>
        <dbReference type="EMBL" id="AXI08003.1"/>
    </source>
</evidence>
<dbReference type="AlphaFoldDB" id="A0A345PDC3"/>
<dbReference type="Pfam" id="PF13365">
    <property type="entry name" value="Trypsin_2"/>
    <property type="match status" value="1"/>
</dbReference>
<protein>
    <submittedName>
        <fullName evidence="8">Serine protease</fullName>
    </submittedName>
</protein>
<dbReference type="InterPro" id="IPR001478">
    <property type="entry name" value="PDZ"/>
</dbReference>
<gene>
    <name evidence="8" type="ORF">CUC15_02960</name>
</gene>
<feature type="transmembrane region" description="Helical" evidence="6">
    <location>
        <begin position="90"/>
        <end position="117"/>
    </location>
</feature>